<name>A0A1H0AFN9_9BACT</name>
<dbReference type="OrthoDB" id="9775207at2"/>
<dbReference type="RefSeq" id="WP_092062555.1">
    <property type="nucleotide sequence ID" value="NZ_FNIN01000001.1"/>
</dbReference>
<dbReference type="PANTHER" id="PTHR30414">
    <property type="entry name" value="MINICONDUCTANCE MECHANOSENSITIVE CHANNEL YBDG"/>
    <property type="match status" value="1"/>
</dbReference>
<dbReference type="InterPro" id="IPR030192">
    <property type="entry name" value="YbdG"/>
</dbReference>
<dbReference type="Pfam" id="PF00924">
    <property type="entry name" value="MS_channel_2nd"/>
    <property type="match status" value="1"/>
</dbReference>
<dbReference type="InterPro" id="IPR006685">
    <property type="entry name" value="MscS_channel_2nd"/>
</dbReference>
<evidence type="ECO:0000256" key="1">
    <source>
        <dbReference type="ARBA" id="ARBA00004370"/>
    </source>
</evidence>
<organism evidence="7 8">
    <name type="scientific">Desulfonauticus submarinus</name>
    <dbReference type="NCBI Taxonomy" id="206665"/>
    <lineage>
        <taxon>Bacteria</taxon>
        <taxon>Pseudomonadati</taxon>
        <taxon>Thermodesulfobacteriota</taxon>
        <taxon>Desulfovibrionia</taxon>
        <taxon>Desulfovibrionales</taxon>
        <taxon>Desulfonauticaceae</taxon>
        <taxon>Desulfonauticus</taxon>
    </lineage>
</organism>
<evidence type="ECO:0000259" key="6">
    <source>
        <dbReference type="Pfam" id="PF00924"/>
    </source>
</evidence>
<dbReference type="Proteomes" id="UP000199602">
    <property type="component" value="Unassembled WGS sequence"/>
</dbReference>
<dbReference type="STRING" id="206665.SAMN04488516_101391"/>
<feature type="transmembrane region" description="Helical" evidence="5">
    <location>
        <begin position="12"/>
        <end position="34"/>
    </location>
</feature>
<evidence type="ECO:0000256" key="4">
    <source>
        <dbReference type="ARBA" id="ARBA00023136"/>
    </source>
</evidence>
<feature type="transmembrane region" description="Helical" evidence="5">
    <location>
        <begin position="148"/>
        <end position="165"/>
    </location>
</feature>
<accession>A0A1H0AFN9</accession>
<dbReference type="InterPro" id="IPR010920">
    <property type="entry name" value="LSM_dom_sf"/>
</dbReference>
<dbReference type="AlphaFoldDB" id="A0A1H0AFN9"/>
<evidence type="ECO:0000256" key="5">
    <source>
        <dbReference type="SAM" id="Phobius"/>
    </source>
</evidence>
<evidence type="ECO:0000256" key="3">
    <source>
        <dbReference type="ARBA" id="ARBA00022989"/>
    </source>
</evidence>
<reference evidence="7 8" key="1">
    <citation type="submission" date="2016-10" db="EMBL/GenBank/DDBJ databases">
        <authorList>
            <person name="de Groot N.N."/>
        </authorList>
    </citation>
    <scope>NUCLEOTIDE SEQUENCE [LARGE SCALE GENOMIC DNA]</scope>
    <source>
        <strain evidence="7 8">DSM 15269</strain>
    </source>
</reference>
<feature type="domain" description="Mechanosensitive ion channel MscS" evidence="6">
    <location>
        <begin position="167"/>
        <end position="235"/>
    </location>
</feature>
<evidence type="ECO:0000313" key="8">
    <source>
        <dbReference type="Proteomes" id="UP000199602"/>
    </source>
</evidence>
<evidence type="ECO:0000313" key="7">
    <source>
        <dbReference type="EMBL" id="SDN32154.1"/>
    </source>
</evidence>
<dbReference type="InterPro" id="IPR023408">
    <property type="entry name" value="MscS_beta-dom_sf"/>
</dbReference>
<feature type="transmembrane region" description="Helical" evidence="5">
    <location>
        <begin position="54"/>
        <end position="71"/>
    </location>
</feature>
<keyword evidence="8" id="KW-1185">Reference proteome</keyword>
<sequence length="403" mass="47120">MEFLGLNIWIRFALFLFAIFFSYWISKIVILSLFKKILQKTKSKRDDLILKNKLLHALVLLIPGILLYYFVNLFPRFEYYGQKIAFIYLTCVFVLILSRFLNFCNDLYNTFEISKNRPIKGYIQLIKIFIYIIGSIFIISYLLDKSPWGILSGIGALTAVVLIIFRDTILSFVASLQINSYGLLRVGDWIEMPSFGVDGDVIDISLHVVKVQNFDKTIITVPTHKFLDNSFKNWRGMYEVGARRIKRSILIDQSSVRFLSPEEVNRLKKIKLIEGYLRKKEEELAKANAENKDRIVLNGRYLTNLGTYRAYVVNYLQRHPRVVKNLTFLVRHLQPEASKGLPLEIYCFVDETRWAEYERLQADIFDHLLAALPFFGLRAYQRNALVDKRDEVAKAFEWPGFDK</sequence>
<feature type="transmembrane region" description="Helical" evidence="5">
    <location>
        <begin position="122"/>
        <end position="142"/>
    </location>
</feature>
<dbReference type="PANTHER" id="PTHR30414:SF0">
    <property type="entry name" value="MINICONDUCTANCE MECHANOSENSITIVE CHANNEL YBDG"/>
    <property type="match status" value="1"/>
</dbReference>
<evidence type="ECO:0000256" key="2">
    <source>
        <dbReference type="ARBA" id="ARBA00022692"/>
    </source>
</evidence>
<dbReference type="GO" id="GO:0005886">
    <property type="term" value="C:plasma membrane"/>
    <property type="evidence" value="ECO:0007669"/>
    <property type="project" value="TreeGrafter"/>
</dbReference>
<dbReference type="GO" id="GO:0071470">
    <property type="term" value="P:cellular response to osmotic stress"/>
    <property type="evidence" value="ECO:0007669"/>
    <property type="project" value="InterPro"/>
</dbReference>
<dbReference type="SUPFAM" id="SSF50182">
    <property type="entry name" value="Sm-like ribonucleoproteins"/>
    <property type="match status" value="1"/>
</dbReference>
<keyword evidence="2 5" id="KW-0812">Transmembrane</keyword>
<dbReference type="EMBL" id="FNIN01000001">
    <property type="protein sequence ID" value="SDN32154.1"/>
    <property type="molecule type" value="Genomic_DNA"/>
</dbReference>
<protein>
    <submittedName>
        <fullName evidence="7">Miniconductance mechanosensitive channel</fullName>
    </submittedName>
</protein>
<dbReference type="GO" id="GO:0008381">
    <property type="term" value="F:mechanosensitive monoatomic ion channel activity"/>
    <property type="evidence" value="ECO:0007669"/>
    <property type="project" value="InterPro"/>
</dbReference>
<keyword evidence="3 5" id="KW-1133">Transmembrane helix</keyword>
<proteinExistence type="predicted"/>
<dbReference type="Gene3D" id="2.30.30.60">
    <property type="match status" value="1"/>
</dbReference>
<keyword evidence="4 5" id="KW-0472">Membrane</keyword>
<feature type="transmembrane region" description="Helical" evidence="5">
    <location>
        <begin position="83"/>
        <end position="101"/>
    </location>
</feature>
<comment type="subcellular location">
    <subcellularLocation>
        <location evidence="1">Membrane</location>
    </subcellularLocation>
</comment>
<gene>
    <name evidence="7" type="ORF">SAMN04488516_101391</name>
</gene>